<proteinExistence type="predicted"/>
<dbReference type="EMBL" id="JASCZI010061340">
    <property type="protein sequence ID" value="MED6138463.1"/>
    <property type="molecule type" value="Genomic_DNA"/>
</dbReference>
<comment type="caution">
    <text evidence="1">The sequence shown here is derived from an EMBL/GenBank/DDBJ whole genome shotgun (WGS) entry which is preliminary data.</text>
</comment>
<name>A0ABU6SR87_9FABA</name>
<reference evidence="1 2" key="1">
    <citation type="journal article" date="2023" name="Plants (Basel)">
        <title>Bridging the Gap: Combining Genomics and Transcriptomics Approaches to Understand Stylosanthes scabra, an Orphan Legume from the Brazilian Caatinga.</title>
        <authorList>
            <person name="Ferreira-Neto J.R.C."/>
            <person name="da Silva M.D."/>
            <person name="Binneck E."/>
            <person name="de Melo N.F."/>
            <person name="da Silva R.H."/>
            <person name="de Melo A.L.T.M."/>
            <person name="Pandolfi V."/>
            <person name="Bustamante F.O."/>
            <person name="Brasileiro-Vidal A.C."/>
            <person name="Benko-Iseppon A.M."/>
        </authorList>
    </citation>
    <scope>NUCLEOTIDE SEQUENCE [LARGE SCALE GENOMIC DNA]</scope>
    <source>
        <tissue evidence="1">Leaves</tissue>
    </source>
</reference>
<evidence type="ECO:0000313" key="2">
    <source>
        <dbReference type="Proteomes" id="UP001341840"/>
    </source>
</evidence>
<protein>
    <submittedName>
        <fullName evidence="1">Uncharacterized protein</fullName>
    </submittedName>
</protein>
<organism evidence="1 2">
    <name type="scientific">Stylosanthes scabra</name>
    <dbReference type="NCBI Taxonomy" id="79078"/>
    <lineage>
        <taxon>Eukaryota</taxon>
        <taxon>Viridiplantae</taxon>
        <taxon>Streptophyta</taxon>
        <taxon>Embryophyta</taxon>
        <taxon>Tracheophyta</taxon>
        <taxon>Spermatophyta</taxon>
        <taxon>Magnoliopsida</taxon>
        <taxon>eudicotyledons</taxon>
        <taxon>Gunneridae</taxon>
        <taxon>Pentapetalae</taxon>
        <taxon>rosids</taxon>
        <taxon>fabids</taxon>
        <taxon>Fabales</taxon>
        <taxon>Fabaceae</taxon>
        <taxon>Papilionoideae</taxon>
        <taxon>50 kb inversion clade</taxon>
        <taxon>dalbergioids sensu lato</taxon>
        <taxon>Dalbergieae</taxon>
        <taxon>Pterocarpus clade</taxon>
        <taxon>Stylosanthes</taxon>
    </lineage>
</organism>
<gene>
    <name evidence="1" type="ORF">PIB30_074436</name>
</gene>
<sequence length="188" mass="21023">MEKSNPVSVSSSNEEVSRKPRLRIEEELAMEKVVFDNMRKMADQSYAEFQESRKSTALLQEFVVINHPLPTSSQPPLTLNLVEIKDGNNVPPEKPPDLVKKVLITSNNVSGDSSSSQANSAMFIETQMEGKTFPSLIRDVKKEYHSHFIILMETNILGDRGKKFRDLMGFDSAFVEEAHGFSGGISCL</sequence>
<accession>A0ABU6SR87</accession>
<evidence type="ECO:0000313" key="1">
    <source>
        <dbReference type="EMBL" id="MED6138463.1"/>
    </source>
</evidence>
<keyword evidence="2" id="KW-1185">Reference proteome</keyword>
<dbReference type="Proteomes" id="UP001341840">
    <property type="component" value="Unassembled WGS sequence"/>
</dbReference>